<organism evidence="13 14">
    <name type="scientific">Rubritalea spongiae</name>
    <dbReference type="NCBI Taxonomy" id="430797"/>
    <lineage>
        <taxon>Bacteria</taxon>
        <taxon>Pseudomonadati</taxon>
        <taxon>Verrucomicrobiota</taxon>
        <taxon>Verrucomicrobiia</taxon>
        <taxon>Verrucomicrobiales</taxon>
        <taxon>Rubritaleaceae</taxon>
        <taxon>Rubritalea</taxon>
    </lineage>
</organism>
<evidence type="ECO:0000256" key="1">
    <source>
        <dbReference type="ARBA" id="ARBA00003330"/>
    </source>
</evidence>
<dbReference type="Gene3D" id="3.40.30.10">
    <property type="entry name" value="Glutaredoxin"/>
    <property type="match status" value="1"/>
</dbReference>
<reference evidence="14" key="1">
    <citation type="journal article" date="2019" name="Int. J. Syst. Evol. Microbiol.">
        <title>The Global Catalogue of Microorganisms (GCM) 10K type strain sequencing project: providing services to taxonomists for standard genome sequencing and annotation.</title>
        <authorList>
            <consortium name="The Broad Institute Genomics Platform"/>
            <consortium name="The Broad Institute Genome Sequencing Center for Infectious Disease"/>
            <person name="Wu L."/>
            <person name="Ma J."/>
        </authorList>
    </citation>
    <scope>NUCLEOTIDE SEQUENCE [LARGE SCALE GENOMIC DNA]</scope>
    <source>
        <strain evidence="14">JCM 16545</strain>
    </source>
</reference>
<dbReference type="SUPFAM" id="SSF54427">
    <property type="entry name" value="NTF2-like"/>
    <property type="match status" value="1"/>
</dbReference>
<comment type="function">
    <text evidence="1">Thiol-specific peroxidase that catalyzes the reduction of hydrogen peroxide and organic hydroperoxides to water and alcohols, respectively. Plays a role in cell protection against oxidative stress by detoxifying peroxides and as sensor of hydrogen peroxide-mediated signaling events.</text>
</comment>
<dbReference type="PANTHER" id="PTHR42801">
    <property type="entry name" value="THIOREDOXIN-DEPENDENT PEROXIDE REDUCTASE"/>
    <property type="match status" value="1"/>
</dbReference>
<gene>
    <name evidence="13" type="ORF">ACFSQZ_08910</name>
</gene>
<dbReference type="InterPro" id="IPR036249">
    <property type="entry name" value="Thioredoxin-like_sf"/>
</dbReference>
<evidence type="ECO:0000256" key="10">
    <source>
        <dbReference type="ARBA" id="ARBA00042639"/>
    </source>
</evidence>
<dbReference type="CDD" id="cd02970">
    <property type="entry name" value="PRX_like2"/>
    <property type="match status" value="1"/>
</dbReference>
<evidence type="ECO:0000256" key="9">
    <source>
        <dbReference type="ARBA" id="ARBA00038489"/>
    </source>
</evidence>
<dbReference type="InterPro" id="IPR032710">
    <property type="entry name" value="NTF2-like_dom_sf"/>
</dbReference>
<evidence type="ECO:0000313" key="14">
    <source>
        <dbReference type="Proteomes" id="UP001597297"/>
    </source>
</evidence>
<dbReference type="EMBL" id="JBHUJC010000026">
    <property type="protein sequence ID" value="MFD2276584.1"/>
    <property type="molecule type" value="Genomic_DNA"/>
</dbReference>
<dbReference type="Gene3D" id="3.10.450.50">
    <property type="match status" value="1"/>
</dbReference>
<dbReference type="PANTHER" id="PTHR42801:SF7">
    <property type="entry name" value="SLL1159 PROTEIN"/>
    <property type="match status" value="1"/>
</dbReference>
<proteinExistence type="inferred from homology"/>
<dbReference type="RefSeq" id="WP_377094526.1">
    <property type="nucleotide sequence ID" value="NZ_JBHSJM010000001.1"/>
</dbReference>
<evidence type="ECO:0000256" key="11">
    <source>
        <dbReference type="ARBA" id="ARBA00049091"/>
    </source>
</evidence>
<evidence type="ECO:0000313" key="13">
    <source>
        <dbReference type="EMBL" id="MFD2276584.1"/>
    </source>
</evidence>
<protein>
    <recommendedName>
        <fullName evidence="2">thioredoxin-dependent peroxiredoxin</fullName>
        <ecNumber evidence="2">1.11.1.24</ecNumber>
    </recommendedName>
    <alternativeName>
        <fullName evidence="8">Thioredoxin peroxidase</fullName>
    </alternativeName>
    <alternativeName>
        <fullName evidence="10">Thioredoxin-dependent peroxiredoxin Bcp</fullName>
    </alternativeName>
</protein>
<name>A0ABW5E874_9BACT</name>
<comment type="caution">
    <text evidence="13">The sequence shown here is derived from an EMBL/GenBank/DDBJ whole genome shotgun (WGS) entry which is preliminary data.</text>
</comment>
<comment type="similarity">
    <text evidence="9">Belongs to the peroxiredoxin family. BCP/PrxQ subfamily.</text>
</comment>
<evidence type="ECO:0000256" key="4">
    <source>
        <dbReference type="ARBA" id="ARBA00022862"/>
    </source>
</evidence>
<evidence type="ECO:0000256" key="7">
    <source>
        <dbReference type="ARBA" id="ARBA00023284"/>
    </source>
</evidence>
<sequence length="370" mass="41420">MLKNLLLPFSLLVSQLGAQSLNDTLVARKQKFAERAPAALLESQNNALLELEESGIYNKVLKVGDRAPDFSLNNAKGENIQLSQLTKKGPVVLTWYRGGWCPYCNITLTALAEKNPEIKELGATLVALTPELPDIHAETSRKMGLPFEVLSDINHQVAEKFGLMFKLNSDTAARYEKKFQLVKRSGAQAADRLPLPATYVISSDGIIRYAFADADYRRRAEPSRIIDALKALRDGPTGNHLVLQFWENVWNPPYDLDLIDQLMTEDFVITSAGKDISGRDAFKEWVSKFQEKAKGIRLENREIFASADGSRVVSRWIARARNGGVLGTPADLQAIEFTGIAIWKIKDGKLAHNWVERSAYELYQQLQSEE</sequence>
<accession>A0ABW5E874</accession>
<comment type="catalytic activity">
    <reaction evidence="11">
        <text>a hydroperoxide + [thioredoxin]-dithiol = an alcohol + [thioredoxin]-disulfide + H2O</text>
        <dbReference type="Rhea" id="RHEA:62620"/>
        <dbReference type="Rhea" id="RHEA-COMP:10698"/>
        <dbReference type="Rhea" id="RHEA-COMP:10700"/>
        <dbReference type="ChEBI" id="CHEBI:15377"/>
        <dbReference type="ChEBI" id="CHEBI:29950"/>
        <dbReference type="ChEBI" id="CHEBI:30879"/>
        <dbReference type="ChEBI" id="CHEBI:35924"/>
        <dbReference type="ChEBI" id="CHEBI:50058"/>
        <dbReference type="EC" id="1.11.1.24"/>
    </reaction>
</comment>
<dbReference type="InterPro" id="IPR000866">
    <property type="entry name" value="AhpC/TSA"/>
</dbReference>
<dbReference type="SUPFAM" id="SSF52833">
    <property type="entry name" value="Thioredoxin-like"/>
    <property type="match status" value="1"/>
</dbReference>
<keyword evidence="14" id="KW-1185">Reference proteome</keyword>
<dbReference type="Proteomes" id="UP001597297">
    <property type="component" value="Unassembled WGS sequence"/>
</dbReference>
<evidence type="ECO:0000256" key="6">
    <source>
        <dbReference type="ARBA" id="ARBA00023157"/>
    </source>
</evidence>
<dbReference type="InterPro" id="IPR037401">
    <property type="entry name" value="SnoaL-like"/>
</dbReference>
<evidence type="ECO:0000256" key="3">
    <source>
        <dbReference type="ARBA" id="ARBA00022559"/>
    </source>
</evidence>
<keyword evidence="5" id="KW-0560">Oxidoreductase</keyword>
<dbReference type="EC" id="1.11.1.24" evidence="2"/>
<dbReference type="Pfam" id="PF00578">
    <property type="entry name" value="AhpC-TSA"/>
    <property type="match status" value="1"/>
</dbReference>
<keyword evidence="3" id="KW-0575">Peroxidase</keyword>
<dbReference type="PROSITE" id="PS51352">
    <property type="entry name" value="THIOREDOXIN_2"/>
    <property type="match status" value="1"/>
</dbReference>
<dbReference type="Pfam" id="PF12680">
    <property type="entry name" value="SnoaL_2"/>
    <property type="match status" value="1"/>
</dbReference>
<feature type="domain" description="Thioredoxin" evidence="12">
    <location>
        <begin position="61"/>
        <end position="234"/>
    </location>
</feature>
<evidence type="ECO:0000256" key="5">
    <source>
        <dbReference type="ARBA" id="ARBA00023002"/>
    </source>
</evidence>
<evidence type="ECO:0000256" key="2">
    <source>
        <dbReference type="ARBA" id="ARBA00013017"/>
    </source>
</evidence>
<keyword evidence="7" id="KW-0676">Redox-active center</keyword>
<evidence type="ECO:0000256" key="8">
    <source>
        <dbReference type="ARBA" id="ARBA00032824"/>
    </source>
</evidence>
<evidence type="ECO:0000259" key="12">
    <source>
        <dbReference type="PROSITE" id="PS51352"/>
    </source>
</evidence>
<keyword evidence="4" id="KW-0049">Antioxidant</keyword>
<keyword evidence="6" id="KW-1015">Disulfide bond</keyword>
<dbReference type="InterPro" id="IPR013766">
    <property type="entry name" value="Thioredoxin_domain"/>
</dbReference>
<dbReference type="InterPro" id="IPR050924">
    <property type="entry name" value="Peroxiredoxin_BCP/PrxQ"/>
</dbReference>